<evidence type="ECO:0000256" key="1">
    <source>
        <dbReference type="ARBA" id="ARBA00022603"/>
    </source>
</evidence>
<proteinExistence type="predicted"/>
<dbReference type="OrthoDB" id="5289726at2"/>
<evidence type="ECO:0000259" key="3">
    <source>
        <dbReference type="Pfam" id="PF10017"/>
    </source>
</evidence>
<dbReference type="GO" id="GO:0008168">
    <property type="term" value="F:methyltransferase activity"/>
    <property type="evidence" value="ECO:0007669"/>
    <property type="project" value="UniProtKB-KW"/>
</dbReference>
<dbReference type="EMBL" id="RJJR01000001">
    <property type="protein sequence ID" value="RNI40316.1"/>
    <property type="molecule type" value="Genomic_DNA"/>
</dbReference>
<dbReference type="RefSeq" id="WP_123119207.1">
    <property type="nucleotide sequence ID" value="NZ_RJJR01000001.1"/>
</dbReference>
<dbReference type="PANTHER" id="PTHR43397">
    <property type="entry name" value="ERGOTHIONEINE BIOSYNTHESIS PROTEIN 1"/>
    <property type="match status" value="1"/>
</dbReference>
<evidence type="ECO:0000313" key="5">
    <source>
        <dbReference type="Proteomes" id="UP000267223"/>
    </source>
</evidence>
<dbReference type="InterPro" id="IPR029063">
    <property type="entry name" value="SAM-dependent_MTases_sf"/>
</dbReference>
<evidence type="ECO:0000256" key="2">
    <source>
        <dbReference type="ARBA" id="ARBA00022679"/>
    </source>
</evidence>
<dbReference type="InterPro" id="IPR051128">
    <property type="entry name" value="EgtD_Methyltrsf_superfamily"/>
</dbReference>
<dbReference type="PANTHER" id="PTHR43397:SF1">
    <property type="entry name" value="ERGOTHIONEINE BIOSYNTHESIS PROTEIN 1"/>
    <property type="match status" value="1"/>
</dbReference>
<dbReference type="Gene3D" id="3.40.50.150">
    <property type="entry name" value="Vaccinia Virus protein VP39"/>
    <property type="match status" value="1"/>
</dbReference>
<dbReference type="PIRSF" id="PIRSF018005">
    <property type="entry name" value="UCP018005"/>
    <property type="match status" value="1"/>
</dbReference>
<dbReference type="Pfam" id="PF10017">
    <property type="entry name" value="Methyltransf_33"/>
    <property type="match status" value="1"/>
</dbReference>
<reference evidence="4 5" key="1">
    <citation type="submission" date="2018-11" db="EMBL/GenBank/DDBJ databases">
        <title>Draft genome sequence of Ferruginibacter sp. BO-59.</title>
        <authorList>
            <person name="Im W.T."/>
        </authorList>
    </citation>
    <scope>NUCLEOTIDE SEQUENCE [LARGE SCALE GENOMIC DNA]</scope>
    <source>
        <strain evidence="4 5">BO-59</strain>
    </source>
</reference>
<dbReference type="AlphaFoldDB" id="A0A3M9NRA3"/>
<organism evidence="4 5">
    <name type="scientific">Hanamia caeni</name>
    <dbReference type="NCBI Taxonomy" id="2294116"/>
    <lineage>
        <taxon>Bacteria</taxon>
        <taxon>Pseudomonadati</taxon>
        <taxon>Bacteroidota</taxon>
        <taxon>Chitinophagia</taxon>
        <taxon>Chitinophagales</taxon>
        <taxon>Chitinophagaceae</taxon>
        <taxon>Hanamia</taxon>
    </lineage>
</organism>
<comment type="caution">
    <text evidence="4">The sequence shown here is derived from an EMBL/GenBank/DDBJ whole genome shotgun (WGS) entry which is preliminary data.</text>
</comment>
<keyword evidence="5" id="KW-1185">Reference proteome</keyword>
<dbReference type="Proteomes" id="UP000267223">
    <property type="component" value="Unassembled WGS sequence"/>
</dbReference>
<accession>A0A3M9NRA3</accession>
<name>A0A3M9NRA3_9BACT</name>
<evidence type="ECO:0000313" key="4">
    <source>
        <dbReference type="EMBL" id="RNI40316.1"/>
    </source>
</evidence>
<dbReference type="InterPro" id="IPR019257">
    <property type="entry name" value="MeTrfase_dom"/>
</dbReference>
<sequence length="312" mass="35659">MKQFLDDVLKGLQASPKYLDSKYFYDKEGDRLFQKIMESDEYYLTNAEMEIFSTQQKSMADEVIKNADKLDVIEFGPGDVTKSIHLLKELSARNVIDNYVPIDISKNIITFLENDLPKQIPDLTIKGLAGEYFEMLSSAKNISSNRKLVLFLGANIGNFKFDEMPAFLSRLRNSLSTGDLVLIGFDLKKNPKKILAAYDDAEGYTKAFNLNLLHRINNELNGNFIEHNFEHYAMYDPSTGACKSYLISLKKQSVIIGKAEIHFEKDEPVFMEISQKYSMHQINKITAEAGFANQANFFDSHHYFVDVIFVCN</sequence>
<keyword evidence="2 4" id="KW-0808">Transferase</keyword>
<keyword evidence="1 4" id="KW-0489">Methyltransferase</keyword>
<feature type="domain" description="Histidine-specific methyltransferase SAM-dependent" evidence="3">
    <location>
        <begin position="6"/>
        <end position="308"/>
    </location>
</feature>
<dbReference type="GO" id="GO:0032259">
    <property type="term" value="P:methylation"/>
    <property type="evidence" value="ECO:0007669"/>
    <property type="project" value="UniProtKB-KW"/>
</dbReference>
<gene>
    <name evidence="4" type="ORF">EFY79_00505</name>
</gene>
<dbReference type="InterPro" id="IPR017804">
    <property type="entry name" value="MeTrfase_EgtD-like"/>
</dbReference>
<protein>
    <submittedName>
        <fullName evidence="4">L-histidine N(Alpha)-methyltransferase</fullName>
    </submittedName>
</protein>